<dbReference type="EMBL" id="JADPRT010000004">
    <property type="protein sequence ID" value="MBF9068574.1"/>
    <property type="molecule type" value="Genomic_DNA"/>
</dbReference>
<protein>
    <submittedName>
        <fullName evidence="2">Uncharacterized protein</fullName>
    </submittedName>
</protein>
<organism evidence="2 3">
    <name type="scientific">Streptacidiphilus fuscans</name>
    <dbReference type="NCBI Taxonomy" id="2789292"/>
    <lineage>
        <taxon>Bacteria</taxon>
        <taxon>Bacillati</taxon>
        <taxon>Actinomycetota</taxon>
        <taxon>Actinomycetes</taxon>
        <taxon>Kitasatosporales</taxon>
        <taxon>Streptomycetaceae</taxon>
        <taxon>Streptacidiphilus</taxon>
    </lineage>
</organism>
<accession>A0A931B1B0</accession>
<sequence length="183" mass="19409">MNGTGSDRIGRWGRVLLGVSVGVFLGAGLPIFEFASQDGGFGTPMARAQEELVVVEVVAVLVVLALRPLVARVPRARLPYGSLPVLALAFALVCAAVEWHEFGFADASALDALLGVSDRAKEMLPGLLAGWWLLRESRRGDRGASVLATVPAQTAPAPTIPAQRDEPVVELTLEPFEVLTERG</sequence>
<reference evidence="2" key="1">
    <citation type="submission" date="2020-11" db="EMBL/GenBank/DDBJ databases">
        <title>Isolation and identification of active actinomycetes.</title>
        <authorList>
            <person name="Yu B."/>
        </authorList>
    </citation>
    <scope>NUCLEOTIDE SEQUENCE</scope>
    <source>
        <strain evidence="2">NEAU-YB345</strain>
    </source>
</reference>
<keyword evidence="1" id="KW-1133">Transmembrane helix</keyword>
<feature type="transmembrane region" description="Helical" evidence="1">
    <location>
        <begin position="12"/>
        <end position="32"/>
    </location>
</feature>
<proteinExistence type="predicted"/>
<dbReference type="Proteomes" id="UP000657385">
    <property type="component" value="Unassembled WGS sequence"/>
</dbReference>
<keyword evidence="1" id="KW-0472">Membrane</keyword>
<evidence type="ECO:0000313" key="2">
    <source>
        <dbReference type="EMBL" id="MBF9068574.1"/>
    </source>
</evidence>
<evidence type="ECO:0000313" key="3">
    <source>
        <dbReference type="Proteomes" id="UP000657385"/>
    </source>
</evidence>
<keyword evidence="3" id="KW-1185">Reference proteome</keyword>
<feature type="transmembrane region" description="Helical" evidence="1">
    <location>
        <begin position="52"/>
        <end position="70"/>
    </location>
</feature>
<feature type="transmembrane region" description="Helical" evidence="1">
    <location>
        <begin position="82"/>
        <end position="100"/>
    </location>
</feature>
<comment type="caution">
    <text evidence="2">The sequence shown here is derived from an EMBL/GenBank/DDBJ whole genome shotgun (WGS) entry which is preliminary data.</text>
</comment>
<evidence type="ECO:0000256" key="1">
    <source>
        <dbReference type="SAM" id="Phobius"/>
    </source>
</evidence>
<keyword evidence="1" id="KW-0812">Transmembrane</keyword>
<dbReference type="RefSeq" id="WP_196193750.1">
    <property type="nucleotide sequence ID" value="NZ_JADPRT010000004.1"/>
</dbReference>
<gene>
    <name evidence="2" type="ORF">I2501_11080</name>
</gene>
<dbReference type="AlphaFoldDB" id="A0A931B1B0"/>
<name>A0A931B1B0_9ACTN</name>